<keyword evidence="2" id="KW-0233">DNA recombination</keyword>
<sequence>MSSKGQDLAMQESADSVHRKKYLPTELKIINEYAVSANKLRIGQRPEMLNLVSMILNDQVDKIYTFDRTRLFRDFYEANYFLSICRKKNVQIFFTSSSHSTQQVSDNPLIEGVLSIVGDMEGKNIADRLVESNRRFPRKKLGYIKQKGNKEYVKDPKRSKALKEYFRSLATVESHHQLEEVFKVFKKQLKTSTESLIRIARDPFYAGYDLATGKNRLAHVEAYLTLNQFEELQLQEPFLFQYKEKKMILKEKHIYKAYCARCQKTMKFNYEIANNSAWYSCSNKHPKVMISADDLSKIITLTLKNMVTNLQSDLLLEDSKLFFKEVEQLFKDEQETLEKNKVDVLEKILLENGDLLNWREHQHYKRLNTLDEKISQNLSEIQSCKQLLLGNKTLVTITKDYLKNSVISNPYFLYSMLVEKLYVDQNEVFFEVNRFKYLRNIQLTSIYENGVIK</sequence>
<dbReference type="PANTHER" id="PTHR30461:SF2">
    <property type="entry name" value="SERINE RECOMBINASE PINE-RELATED"/>
    <property type="match status" value="1"/>
</dbReference>
<evidence type="ECO:0000256" key="2">
    <source>
        <dbReference type="ARBA" id="ARBA00023172"/>
    </source>
</evidence>
<comment type="caution">
    <text evidence="4">The sequence shown here is derived from an EMBL/GenBank/DDBJ whole genome shotgun (WGS) entry which is preliminary data.</text>
</comment>
<dbReference type="AlphaFoldDB" id="A0A8I1MF61"/>
<name>A0A8I1MF61_9BACI</name>
<accession>A0A8I1MF61</accession>
<dbReference type="Proteomes" id="UP000664578">
    <property type="component" value="Unassembled WGS sequence"/>
</dbReference>
<evidence type="ECO:0000256" key="1">
    <source>
        <dbReference type="ARBA" id="ARBA00023125"/>
    </source>
</evidence>
<proteinExistence type="predicted"/>
<dbReference type="Pfam" id="PF00239">
    <property type="entry name" value="Resolvase"/>
    <property type="match status" value="1"/>
</dbReference>
<dbReference type="GO" id="GO:0000150">
    <property type="term" value="F:DNA strand exchange activity"/>
    <property type="evidence" value="ECO:0007669"/>
    <property type="project" value="InterPro"/>
</dbReference>
<protein>
    <submittedName>
        <fullName evidence="4">Recombinase family protein</fullName>
    </submittedName>
</protein>
<dbReference type="InterPro" id="IPR036162">
    <property type="entry name" value="Resolvase-like_N_sf"/>
</dbReference>
<dbReference type="InterPro" id="IPR050639">
    <property type="entry name" value="SSR_resolvase"/>
</dbReference>
<feature type="domain" description="Resolvase/invertase-type recombinase catalytic" evidence="3">
    <location>
        <begin position="1"/>
        <end position="144"/>
    </location>
</feature>
<keyword evidence="1" id="KW-0238">DNA-binding</keyword>
<organism evidence="4 5">
    <name type="scientific">Priestia flexa</name>
    <dbReference type="NCBI Taxonomy" id="86664"/>
    <lineage>
        <taxon>Bacteria</taxon>
        <taxon>Bacillati</taxon>
        <taxon>Bacillota</taxon>
        <taxon>Bacilli</taxon>
        <taxon>Bacillales</taxon>
        <taxon>Bacillaceae</taxon>
        <taxon>Priestia</taxon>
    </lineage>
</organism>
<dbReference type="SMART" id="SM00857">
    <property type="entry name" value="Resolvase"/>
    <property type="match status" value="1"/>
</dbReference>
<dbReference type="Gene3D" id="3.40.50.1390">
    <property type="entry name" value="Resolvase, N-terminal catalytic domain"/>
    <property type="match status" value="1"/>
</dbReference>
<dbReference type="PANTHER" id="PTHR30461">
    <property type="entry name" value="DNA-INVERTASE FROM LAMBDOID PROPHAGE"/>
    <property type="match status" value="1"/>
</dbReference>
<evidence type="ECO:0000313" key="5">
    <source>
        <dbReference type="Proteomes" id="UP000664578"/>
    </source>
</evidence>
<dbReference type="GO" id="GO:0003677">
    <property type="term" value="F:DNA binding"/>
    <property type="evidence" value="ECO:0007669"/>
    <property type="project" value="UniProtKB-KW"/>
</dbReference>
<evidence type="ECO:0000259" key="3">
    <source>
        <dbReference type="SMART" id="SM00857"/>
    </source>
</evidence>
<reference evidence="4" key="1">
    <citation type="submission" date="2020-12" db="EMBL/GenBank/DDBJ databases">
        <title>PHA producing bacteria isolated from mangrove.</title>
        <authorList>
            <person name="Zheng W."/>
            <person name="Yu S."/>
            <person name="Huang Y."/>
        </authorList>
    </citation>
    <scope>NUCLEOTIDE SEQUENCE</scope>
    <source>
        <strain evidence="4">GN22-4</strain>
    </source>
</reference>
<evidence type="ECO:0000313" key="4">
    <source>
        <dbReference type="EMBL" id="MBN8251099.1"/>
    </source>
</evidence>
<dbReference type="SUPFAM" id="SSF53041">
    <property type="entry name" value="Resolvase-like"/>
    <property type="match status" value="1"/>
</dbReference>
<dbReference type="InterPro" id="IPR006119">
    <property type="entry name" value="Resolv_N"/>
</dbReference>
<dbReference type="EMBL" id="JAEMWV010000002">
    <property type="protein sequence ID" value="MBN8251099.1"/>
    <property type="molecule type" value="Genomic_DNA"/>
</dbReference>
<gene>
    <name evidence="4" type="ORF">JF537_05815</name>
</gene>